<evidence type="ECO:0000313" key="1">
    <source>
        <dbReference type="EMBL" id="SVA59954.1"/>
    </source>
</evidence>
<organism evidence="1">
    <name type="scientific">marine metagenome</name>
    <dbReference type="NCBI Taxonomy" id="408172"/>
    <lineage>
        <taxon>unclassified sequences</taxon>
        <taxon>metagenomes</taxon>
        <taxon>ecological metagenomes</taxon>
    </lineage>
</organism>
<protein>
    <submittedName>
        <fullName evidence="1">Uncharacterized protein</fullName>
    </submittedName>
</protein>
<name>A0A381X5C7_9ZZZZ</name>
<gene>
    <name evidence="1" type="ORF">METZ01_LOCUS112808</name>
</gene>
<reference evidence="1" key="1">
    <citation type="submission" date="2018-05" db="EMBL/GenBank/DDBJ databases">
        <authorList>
            <person name="Lanie J.A."/>
            <person name="Ng W.-L."/>
            <person name="Kazmierczak K.M."/>
            <person name="Andrzejewski T.M."/>
            <person name="Davidsen T.M."/>
            <person name="Wayne K.J."/>
            <person name="Tettelin H."/>
            <person name="Glass J.I."/>
            <person name="Rusch D."/>
            <person name="Podicherti R."/>
            <person name="Tsui H.-C.T."/>
            <person name="Winkler M.E."/>
        </authorList>
    </citation>
    <scope>NUCLEOTIDE SEQUENCE</scope>
</reference>
<accession>A0A381X5C7</accession>
<sequence length="182" mass="19642">MKGRSFSFLVVLLAGAALGQAASQVPLSIETLAAKADAVVHGKVVRMSCQRDDEGRIFTKVHLQIIEQVKGRERGAALVIVQGGGVLGRRIARSPIQPRYRVGAEVIVFVVFNSRGEAVTLGLNQGKFDVVRASETGLTTVRNPFHGLAKRDDPRAVVKRALGQAKPLTLVGLMRRVRRAAK</sequence>
<dbReference type="EMBL" id="UINC01013978">
    <property type="protein sequence ID" value="SVA59954.1"/>
    <property type="molecule type" value="Genomic_DNA"/>
</dbReference>
<proteinExistence type="predicted"/>
<dbReference type="AlphaFoldDB" id="A0A381X5C7"/>